<protein>
    <submittedName>
        <fullName evidence="3">Serine hydrolase</fullName>
    </submittedName>
</protein>
<dbReference type="Proteomes" id="UP000612585">
    <property type="component" value="Unassembled WGS sequence"/>
</dbReference>
<proteinExistence type="predicted"/>
<feature type="domain" description="Beta-lactamase-related" evidence="2">
    <location>
        <begin position="51"/>
        <end position="379"/>
    </location>
</feature>
<evidence type="ECO:0000313" key="3">
    <source>
        <dbReference type="EMBL" id="GIJ63915.1"/>
    </source>
</evidence>
<dbReference type="AlphaFoldDB" id="A0A8J3ZL04"/>
<accession>A0A8J3ZL04</accession>
<dbReference type="EMBL" id="BOPG01000104">
    <property type="protein sequence ID" value="GIJ63915.1"/>
    <property type="molecule type" value="Genomic_DNA"/>
</dbReference>
<dbReference type="InterPro" id="IPR001466">
    <property type="entry name" value="Beta-lactam-related"/>
</dbReference>
<comment type="caution">
    <text evidence="3">The sequence shown here is derived from an EMBL/GenBank/DDBJ whole genome shotgun (WGS) entry which is preliminary data.</text>
</comment>
<evidence type="ECO:0000313" key="4">
    <source>
        <dbReference type="Proteomes" id="UP000612585"/>
    </source>
</evidence>
<keyword evidence="1" id="KW-0732">Signal</keyword>
<gene>
    <name evidence="3" type="ORF">Vau01_114310</name>
</gene>
<dbReference type="PANTHER" id="PTHR43283:SF3">
    <property type="entry name" value="BETA-LACTAMASE FAMILY PROTEIN (AFU_ORTHOLOGUE AFUA_5G07500)"/>
    <property type="match status" value="1"/>
</dbReference>
<dbReference type="InterPro" id="IPR012338">
    <property type="entry name" value="Beta-lactam/transpept-like"/>
</dbReference>
<dbReference type="InterPro" id="IPR050789">
    <property type="entry name" value="Diverse_Enzym_Activities"/>
</dbReference>
<dbReference type="PROSITE" id="PS51318">
    <property type="entry name" value="TAT"/>
    <property type="match status" value="1"/>
</dbReference>
<dbReference type="PANTHER" id="PTHR43283">
    <property type="entry name" value="BETA-LACTAMASE-RELATED"/>
    <property type="match status" value="1"/>
</dbReference>
<dbReference type="RefSeq" id="WP_204011457.1">
    <property type="nucleotide sequence ID" value="NZ_BOPG01000104.1"/>
</dbReference>
<feature type="signal peptide" evidence="1">
    <location>
        <begin position="1"/>
        <end position="25"/>
    </location>
</feature>
<organism evidence="3 4">
    <name type="scientific">Virgisporangium aurantiacum</name>
    <dbReference type="NCBI Taxonomy" id="175570"/>
    <lineage>
        <taxon>Bacteria</taxon>
        <taxon>Bacillati</taxon>
        <taxon>Actinomycetota</taxon>
        <taxon>Actinomycetes</taxon>
        <taxon>Micromonosporales</taxon>
        <taxon>Micromonosporaceae</taxon>
        <taxon>Virgisporangium</taxon>
    </lineage>
</organism>
<evidence type="ECO:0000256" key="1">
    <source>
        <dbReference type="SAM" id="SignalP"/>
    </source>
</evidence>
<dbReference type="Pfam" id="PF00144">
    <property type="entry name" value="Beta-lactamase"/>
    <property type="match status" value="1"/>
</dbReference>
<dbReference type="SUPFAM" id="SSF56601">
    <property type="entry name" value="beta-lactamase/transpeptidase-like"/>
    <property type="match status" value="1"/>
</dbReference>
<evidence type="ECO:0000259" key="2">
    <source>
        <dbReference type="Pfam" id="PF00144"/>
    </source>
</evidence>
<keyword evidence="4" id="KW-1185">Reference proteome</keyword>
<reference evidence="3" key="1">
    <citation type="submission" date="2021-01" db="EMBL/GenBank/DDBJ databases">
        <title>Whole genome shotgun sequence of Virgisporangium aurantiacum NBRC 16421.</title>
        <authorList>
            <person name="Komaki H."/>
            <person name="Tamura T."/>
        </authorList>
    </citation>
    <scope>NUCLEOTIDE SEQUENCE</scope>
    <source>
        <strain evidence="3">NBRC 16421</strain>
    </source>
</reference>
<dbReference type="InterPro" id="IPR006311">
    <property type="entry name" value="TAT_signal"/>
</dbReference>
<keyword evidence="3" id="KW-0378">Hydrolase</keyword>
<dbReference type="GO" id="GO:0016787">
    <property type="term" value="F:hydrolase activity"/>
    <property type="evidence" value="ECO:0007669"/>
    <property type="project" value="UniProtKB-KW"/>
</dbReference>
<dbReference type="Gene3D" id="3.40.710.10">
    <property type="entry name" value="DD-peptidase/beta-lactamase superfamily"/>
    <property type="match status" value="1"/>
</dbReference>
<feature type="chain" id="PRO_5038821795" evidence="1">
    <location>
        <begin position="26"/>
        <end position="398"/>
    </location>
</feature>
<name>A0A8J3ZL04_9ACTN</name>
<sequence length="398" mass="42581">MNHHQSPTRRTLLGVLGAATATAIAGGAAGAPATAGARRVPPDLRPGGQYDRLVADLAARDGFSGTVLLAHRGRPVLERAYGMADKENSVPNRMDTVFALASASKPFTALAIVQLAQEGRIDFHATLGTYLDGFPPGIADTVTIHHLLTHTSGMGDLLANPEYLAKVGTWTSADQVTAELLDIIRREPLGFVPGTGNRYSNNGYDTLGAIVARVSGRSFYDYVRERIFAVAGMTRTDYYTRPQWLSDRRIAHPYALHPSGRRVDVLRAGEGAARMFIGTGGGNGFSTAADLVRFARALLAGKLLNPAYTELFMSPKFPNRPRGAGDPAVRGFTAYGAPAPIHHNRLLFGHGGGAAGESTNWTIYRDLDWVGVILCNYDQIDLETVIGRERALVTGSAG</sequence>